<dbReference type="GO" id="GO:0016829">
    <property type="term" value="F:lyase activity"/>
    <property type="evidence" value="ECO:0007669"/>
    <property type="project" value="UniProtKB-KW"/>
</dbReference>
<organism evidence="2 3">
    <name type="scientific">Caproiciproducens galactitolivorans</name>
    <dbReference type="NCBI Taxonomy" id="642589"/>
    <lineage>
        <taxon>Bacteria</taxon>
        <taxon>Bacillati</taxon>
        <taxon>Bacillota</taxon>
        <taxon>Clostridia</taxon>
        <taxon>Eubacteriales</taxon>
        <taxon>Acutalibacteraceae</taxon>
        <taxon>Caproiciproducens</taxon>
    </lineage>
</organism>
<dbReference type="EC" id="4.2.-.-" evidence="2"/>
<protein>
    <submittedName>
        <fullName evidence="2">Cys-tRNA(Pro)/Cys-tRNA(Cys) deacylase YbaK</fullName>
        <ecNumber evidence="2">4.2.-.-</ecNumber>
    </submittedName>
</protein>
<dbReference type="Pfam" id="PF04073">
    <property type="entry name" value="tRNA_edit"/>
    <property type="match status" value="1"/>
</dbReference>
<sequence>MSVQKVREYLKKYGMENRLREFPVSSATVALAAQALQVEEARIAKTISFYAEGGCILIVTAGDAKIDNAKFKAEFGIKAKMLASEDVERLTGYRIGGVCPFGNPSEAKVYCDLSLKRFTTVYPAGGSSNSCVELDCEELFRASGSRKWLDVCKNWQETGGQSK</sequence>
<dbReference type="Proteomes" id="UP000297714">
    <property type="component" value="Unassembled WGS sequence"/>
</dbReference>
<dbReference type="AlphaFoldDB" id="A0A4Z0YFB2"/>
<keyword evidence="2" id="KW-0456">Lyase</keyword>
<dbReference type="CDD" id="cd04333">
    <property type="entry name" value="ProX_deacylase"/>
    <property type="match status" value="1"/>
</dbReference>
<dbReference type="PANTHER" id="PTHR30411">
    <property type="entry name" value="CYTOPLASMIC PROTEIN"/>
    <property type="match status" value="1"/>
</dbReference>
<keyword evidence="3" id="KW-1185">Reference proteome</keyword>
<name>A0A4Z0YFB2_9FIRM</name>
<dbReference type="PANTHER" id="PTHR30411:SF1">
    <property type="entry name" value="CYTOPLASMIC PROTEIN"/>
    <property type="match status" value="1"/>
</dbReference>
<evidence type="ECO:0000313" key="2">
    <source>
        <dbReference type="EMBL" id="TGJ75642.1"/>
    </source>
</evidence>
<gene>
    <name evidence="2" type="primary">ybaK_2</name>
    <name evidence="2" type="ORF">CAGA_22470</name>
</gene>
<feature type="domain" description="YbaK/aminoacyl-tRNA synthetase-associated" evidence="1">
    <location>
        <begin position="27"/>
        <end position="141"/>
    </location>
</feature>
<proteinExistence type="predicted"/>
<dbReference type="GO" id="GO:0002161">
    <property type="term" value="F:aminoacyl-tRNA deacylase activity"/>
    <property type="evidence" value="ECO:0007669"/>
    <property type="project" value="InterPro"/>
</dbReference>
<comment type="caution">
    <text evidence="2">The sequence shown here is derived from an EMBL/GenBank/DDBJ whole genome shotgun (WGS) entry which is preliminary data.</text>
</comment>
<evidence type="ECO:0000313" key="3">
    <source>
        <dbReference type="Proteomes" id="UP000297714"/>
    </source>
</evidence>
<dbReference type="OrthoDB" id="9798760at2"/>
<dbReference type="InterPro" id="IPR036754">
    <property type="entry name" value="YbaK/aa-tRNA-synt-asso_dom_sf"/>
</dbReference>
<reference evidence="2 3" key="1">
    <citation type="submission" date="2019-04" db="EMBL/GenBank/DDBJ databases">
        <authorList>
            <person name="Poehlein A."/>
            <person name="Bengelsdorf F.R."/>
            <person name="Duerre P."/>
            <person name="Daniel R."/>
        </authorList>
    </citation>
    <scope>NUCLEOTIDE SEQUENCE [LARGE SCALE GENOMIC DNA]</scope>
    <source>
        <strain evidence="2 3">BS-1</strain>
    </source>
</reference>
<dbReference type="InterPro" id="IPR007214">
    <property type="entry name" value="YbaK/aa-tRNA-synth-assoc-dom"/>
</dbReference>
<dbReference type="EMBL" id="SRMQ01000013">
    <property type="protein sequence ID" value="TGJ75642.1"/>
    <property type="molecule type" value="Genomic_DNA"/>
</dbReference>
<accession>A0A4Z0YFB2</accession>
<evidence type="ECO:0000259" key="1">
    <source>
        <dbReference type="Pfam" id="PF04073"/>
    </source>
</evidence>
<dbReference type="RefSeq" id="WP_135660806.1">
    <property type="nucleotide sequence ID" value="NZ_JAJUFJ010000013.1"/>
</dbReference>
<dbReference type="Gene3D" id="3.90.960.10">
    <property type="entry name" value="YbaK/aminoacyl-tRNA synthetase-associated domain"/>
    <property type="match status" value="1"/>
</dbReference>
<dbReference type="SUPFAM" id="SSF55826">
    <property type="entry name" value="YbaK/ProRS associated domain"/>
    <property type="match status" value="1"/>
</dbReference>